<evidence type="ECO:0000256" key="4">
    <source>
        <dbReference type="ARBA" id="ARBA00012483"/>
    </source>
</evidence>
<keyword evidence="10" id="KW-0479">Metal-binding</keyword>
<dbReference type="Pfam" id="PF13920">
    <property type="entry name" value="zf-C3HC4_3"/>
    <property type="match status" value="1"/>
</dbReference>
<evidence type="ECO:0000256" key="12">
    <source>
        <dbReference type="ARBA" id="ARBA00022786"/>
    </source>
</evidence>
<keyword evidence="9" id="KW-0789">Thiol protease inhibitor</keyword>
<dbReference type="Gene3D" id="3.30.40.10">
    <property type="entry name" value="Zinc/RING finger domain, C3HC4 (zinc finger)"/>
    <property type="match status" value="1"/>
</dbReference>
<dbReference type="InterPro" id="IPR013083">
    <property type="entry name" value="Znf_RING/FYVE/PHD"/>
</dbReference>
<feature type="region of interest" description="Disordered" evidence="16">
    <location>
        <begin position="25"/>
        <end position="52"/>
    </location>
</feature>
<evidence type="ECO:0000256" key="5">
    <source>
        <dbReference type="ARBA" id="ARBA00022490"/>
    </source>
</evidence>
<dbReference type="InterPro" id="IPR017907">
    <property type="entry name" value="Znf_RING_CS"/>
</dbReference>
<dbReference type="PROSITE" id="PS50143">
    <property type="entry name" value="BIR_REPEAT_2"/>
    <property type="match status" value="2"/>
</dbReference>
<dbReference type="FunFam" id="1.10.1170.10:FF:000003">
    <property type="entry name" value="E3 ubiquitin-protein ligase XIAP"/>
    <property type="match status" value="1"/>
</dbReference>
<evidence type="ECO:0000256" key="16">
    <source>
        <dbReference type="SAM" id="MobiDB-lite"/>
    </source>
</evidence>
<reference evidence="18" key="3">
    <citation type="submission" date="2025-09" db="UniProtKB">
        <authorList>
            <consortium name="Ensembl"/>
        </authorList>
    </citation>
    <scope>IDENTIFICATION</scope>
</reference>
<keyword evidence="12" id="KW-0833">Ubl conjugation pathway</keyword>
<dbReference type="CDD" id="cd00022">
    <property type="entry name" value="BIR"/>
    <property type="match status" value="2"/>
</dbReference>
<keyword evidence="8" id="KW-0053">Apoptosis</keyword>
<evidence type="ECO:0000256" key="13">
    <source>
        <dbReference type="ARBA" id="ARBA00022833"/>
    </source>
</evidence>
<evidence type="ECO:0000256" key="11">
    <source>
        <dbReference type="ARBA" id="ARBA00022771"/>
    </source>
</evidence>
<dbReference type="GO" id="GO:0061630">
    <property type="term" value="F:ubiquitin protein ligase activity"/>
    <property type="evidence" value="ECO:0007669"/>
    <property type="project" value="UniProtKB-EC"/>
</dbReference>
<keyword evidence="19" id="KW-1185">Reference proteome</keyword>
<dbReference type="InterPro" id="IPR050784">
    <property type="entry name" value="IAP"/>
</dbReference>
<dbReference type="Proteomes" id="UP000002280">
    <property type="component" value="Chromosome 1"/>
</dbReference>
<reference evidence="18" key="2">
    <citation type="submission" date="2025-08" db="UniProtKB">
        <authorList>
            <consortium name="Ensembl"/>
        </authorList>
    </citation>
    <scope>IDENTIFICATION</scope>
</reference>
<dbReference type="PROSITE" id="PS01282">
    <property type="entry name" value="BIR_REPEAT_1"/>
    <property type="match status" value="2"/>
</dbReference>
<dbReference type="GO" id="GO:0004869">
    <property type="term" value="F:cysteine-type endopeptidase inhibitor activity"/>
    <property type="evidence" value="ECO:0007669"/>
    <property type="project" value="UniProtKB-KW"/>
</dbReference>
<keyword evidence="5" id="KW-0963">Cytoplasm</keyword>
<dbReference type="PROSITE" id="PS50089">
    <property type="entry name" value="ZF_RING_2"/>
    <property type="match status" value="1"/>
</dbReference>
<keyword evidence="11 15" id="KW-0863">Zinc-finger</keyword>
<feature type="region of interest" description="Disordered" evidence="16">
    <location>
        <begin position="244"/>
        <end position="291"/>
    </location>
</feature>
<sequence>MIEMPVFISQFFEGETTQLWGRQEDPSVQEVEPRMGSEASRRKTFQDWPPEGPVSPQDLARAGFFYVGPQDRVQCFCCGGMLDNWMAGDSPILEHQRFFPKCQFALSKHTGNIPAQDTSDSVDGQILSQLQRISEEGEGEGNEDTVTTRPVYPDMGVEQIRLASFHNWPSAAVVCPQQLARAGFFYTGQHDHVKCYYCDGGLRNWDRGDDPWREHAKWFPRCEFLLQSRGRAYVNSIQDSSSLLDSWGHGEDPQEVAPTSTPASVPMASESTPPRRESQPEQITETGPLSTEQQLQQLKEERTCKVCMYQVVSIVFVPCGHLVCSECAPNLQQCPICRAAIHGSIRTFLS</sequence>
<dbReference type="HOGENOM" id="CLU_016347_2_1_1"/>
<organism evidence="18 19">
    <name type="scientific">Monodelphis domestica</name>
    <name type="common">Gray short-tailed opossum</name>
    <dbReference type="NCBI Taxonomy" id="13616"/>
    <lineage>
        <taxon>Eukaryota</taxon>
        <taxon>Metazoa</taxon>
        <taxon>Chordata</taxon>
        <taxon>Craniata</taxon>
        <taxon>Vertebrata</taxon>
        <taxon>Euteleostomi</taxon>
        <taxon>Mammalia</taxon>
        <taxon>Metatheria</taxon>
        <taxon>Didelphimorphia</taxon>
        <taxon>Didelphidae</taxon>
        <taxon>Monodelphis</taxon>
    </lineage>
</organism>
<accession>F6QHU0</accession>
<keyword evidence="14" id="KW-0832">Ubl conjugation</keyword>
<evidence type="ECO:0000256" key="3">
    <source>
        <dbReference type="ARBA" id="ARBA00006672"/>
    </source>
</evidence>
<dbReference type="PANTHER" id="PTHR10044:SF163">
    <property type="entry name" value="BACULOVIRAL IAP REPEAT-CONTAINING PROTEIN 7"/>
    <property type="match status" value="1"/>
</dbReference>
<dbReference type="Gene3D" id="1.10.1170.10">
    <property type="entry name" value="Inhibitor Of Apoptosis Protein (2mihbC-IAP-1), Chain A"/>
    <property type="match status" value="2"/>
</dbReference>
<comment type="similarity">
    <text evidence="3">Belongs to the IAP family.</text>
</comment>
<dbReference type="PANTHER" id="PTHR10044">
    <property type="entry name" value="INHIBITOR OF APOPTOSIS"/>
    <property type="match status" value="1"/>
</dbReference>
<evidence type="ECO:0000256" key="6">
    <source>
        <dbReference type="ARBA" id="ARBA00022679"/>
    </source>
</evidence>
<dbReference type="FunFam" id="1.10.1170.10:FF:000002">
    <property type="entry name" value="Baculoviral IAP repeat containing 7"/>
    <property type="match status" value="1"/>
</dbReference>
<gene>
    <name evidence="18" type="primary">BIRC7</name>
</gene>
<evidence type="ECO:0000256" key="9">
    <source>
        <dbReference type="ARBA" id="ARBA00022704"/>
    </source>
</evidence>
<evidence type="ECO:0000256" key="1">
    <source>
        <dbReference type="ARBA" id="ARBA00000900"/>
    </source>
</evidence>
<dbReference type="GeneTree" id="ENSGT00940000160406"/>
<comment type="catalytic activity">
    <reaction evidence="1">
        <text>S-ubiquitinyl-[E2 ubiquitin-conjugating enzyme]-L-cysteine + [acceptor protein]-L-lysine = [E2 ubiquitin-conjugating enzyme]-L-cysteine + N(6)-ubiquitinyl-[acceptor protein]-L-lysine.</text>
        <dbReference type="EC" id="2.3.2.27"/>
    </reaction>
</comment>
<dbReference type="AlphaFoldDB" id="F6QHU0"/>
<dbReference type="GO" id="GO:0006915">
    <property type="term" value="P:apoptotic process"/>
    <property type="evidence" value="ECO:0007669"/>
    <property type="project" value="UniProtKB-KW"/>
</dbReference>
<dbReference type="PROSITE" id="PS00518">
    <property type="entry name" value="ZF_RING_1"/>
    <property type="match status" value="1"/>
</dbReference>
<evidence type="ECO:0000256" key="2">
    <source>
        <dbReference type="ARBA" id="ARBA00004496"/>
    </source>
</evidence>
<dbReference type="GO" id="GO:0008270">
    <property type="term" value="F:zinc ion binding"/>
    <property type="evidence" value="ECO:0007669"/>
    <property type="project" value="UniProtKB-KW"/>
</dbReference>
<feature type="compositionally biased region" description="Polar residues" evidence="16">
    <location>
        <begin position="280"/>
        <end position="291"/>
    </location>
</feature>
<dbReference type="FunFam" id="3.30.40.10:FF:000184">
    <property type="entry name" value="Baculoviral IAP repeat containing 2"/>
    <property type="match status" value="1"/>
</dbReference>
<evidence type="ECO:0000256" key="15">
    <source>
        <dbReference type="PROSITE-ProRule" id="PRU00175"/>
    </source>
</evidence>
<comment type="subcellular location">
    <subcellularLocation>
        <location evidence="2">Cytoplasm</location>
    </subcellularLocation>
</comment>
<dbReference type="SMART" id="SM00184">
    <property type="entry name" value="RING"/>
    <property type="match status" value="1"/>
</dbReference>
<evidence type="ECO:0000313" key="18">
    <source>
        <dbReference type="Ensembl" id="ENSMODP00000021022.3"/>
    </source>
</evidence>
<dbReference type="EC" id="2.3.2.27" evidence="4"/>
<name>F6QHU0_MONDO</name>
<dbReference type="Ensembl" id="ENSMODT00000021392.3">
    <property type="protein sequence ID" value="ENSMODP00000021022.3"/>
    <property type="gene ID" value="ENSMODG00000016844.3"/>
</dbReference>
<evidence type="ECO:0000256" key="7">
    <source>
        <dbReference type="ARBA" id="ARBA00022690"/>
    </source>
</evidence>
<protein>
    <recommendedName>
        <fullName evidence="4">RING-type E3 ubiquitin transferase</fullName>
        <ecNumber evidence="4">2.3.2.27</ecNumber>
    </recommendedName>
</protein>
<feature type="domain" description="RING-type" evidence="17">
    <location>
        <begin position="304"/>
        <end position="338"/>
    </location>
</feature>
<dbReference type="Pfam" id="PF00653">
    <property type="entry name" value="BIR"/>
    <property type="match status" value="2"/>
</dbReference>
<evidence type="ECO:0000256" key="10">
    <source>
        <dbReference type="ARBA" id="ARBA00022723"/>
    </source>
</evidence>
<dbReference type="Bgee" id="ENSMODG00000016844">
    <property type="expression patterns" value="Expressed in cerebellum and 3 other cell types or tissues"/>
</dbReference>
<dbReference type="InterPro" id="IPR001841">
    <property type="entry name" value="Znf_RING"/>
</dbReference>
<keyword evidence="6" id="KW-0808">Transferase</keyword>
<dbReference type="eggNOG" id="KOG1101">
    <property type="taxonomic scope" value="Eukaryota"/>
</dbReference>
<dbReference type="SMART" id="SM00238">
    <property type="entry name" value="BIR"/>
    <property type="match status" value="2"/>
</dbReference>
<dbReference type="CDD" id="cd16713">
    <property type="entry name" value="RING-HC_BIRC2_3_7"/>
    <property type="match status" value="1"/>
</dbReference>
<dbReference type="InterPro" id="IPR001370">
    <property type="entry name" value="BIR_rpt"/>
</dbReference>
<keyword evidence="13" id="KW-0862">Zinc</keyword>
<dbReference type="GO" id="GO:0005737">
    <property type="term" value="C:cytoplasm"/>
    <property type="evidence" value="ECO:0007669"/>
    <property type="project" value="UniProtKB-SubCell"/>
</dbReference>
<evidence type="ECO:0000256" key="14">
    <source>
        <dbReference type="ARBA" id="ARBA00022843"/>
    </source>
</evidence>
<evidence type="ECO:0000313" key="19">
    <source>
        <dbReference type="Proteomes" id="UP000002280"/>
    </source>
</evidence>
<reference evidence="18 19" key="1">
    <citation type="journal article" date="2007" name="Nature">
        <title>Genome of the marsupial Monodelphis domestica reveals innovation in non-coding sequences.</title>
        <authorList>
            <person name="Mikkelsen T.S."/>
            <person name="Wakefield M.J."/>
            <person name="Aken B."/>
            <person name="Amemiya C.T."/>
            <person name="Chang J.L."/>
            <person name="Duke S."/>
            <person name="Garber M."/>
            <person name="Gentles A.J."/>
            <person name="Goodstadt L."/>
            <person name="Heger A."/>
            <person name="Jurka J."/>
            <person name="Kamal M."/>
            <person name="Mauceli E."/>
            <person name="Searle S.M."/>
            <person name="Sharpe T."/>
            <person name="Baker M.L."/>
            <person name="Batzer M.A."/>
            <person name="Benos P.V."/>
            <person name="Belov K."/>
            <person name="Clamp M."/>
            <person name="Cook A."/>
            <person name="Cuff J."/>
            <person name="Das R."/>
            <person name="Davidow L."/>
            <person name="Deakin J.E."/>
            <person name="Fazzari M.J."/>
            <person name="Glass J.L."/>
            <person name="Grabherr M."/>
            <person name="Greally J.M."/>
            <person name="Gu W."/>
            <person name="Hore T.A."/>
            <person name="Huttley G.A."/>
            <person name="Kleber M."/>
            <person name="Jirtle R.L."/>
            <person name="Koina E."/>
            <person name="Lee J.T."/>
            <person name="Mahony S."/>
            <person name="Marra M.A."/>
            <person name="Miller R.D."/>
            <person name="Nicholls R.D."/>
            <person name="Oda M."/>
            <person name="Papenfuss A.T."/>
            <person name="Parra Z.E."/>
            <person name="Pollock D.D."/>
            <person name="Ray D.A."/>
            <person name="Schein J.E."/>
            <person name="Speed T.P."/>
            <person name="Thompson K."/>
            <person name="VandeBerg J.L."/>
            <person name="Wade C.M."/>
            <person name="Walker J.A."/>
            <person name="Waters P.D."/>
            <person name="Webber C."/>
            <person name="Weidman J.R."/>
            <person name="Xie X."/>
            <person name="Zody M.C."/>
            <person name="Baldwin J."/>
            <person name="Abdouelleil A."/>
            <person name="Abdulkadir J."/>
            <person name="Abebe A."/>
            <person name="Abera B."/>
            <person name="Abreu J."/>
            <person name="Acer S.C."/>
            <person name="Aftuck L."/>
            <person name="Alexander A."/>
            <person name="An P."/>
            <person name="Anderson E."/>
            <person name="Anderson S."/>
            <person name="Arachi H."/>
            <person name="Azer M."/>
            <person name="Bachantsang P."/>
            <person name="Barry A."/>
            <person name="Bayul T."/>
            <person name="Berlin A."/>
            <person name="Bessette D."/>
            <person name="Bloom T."/>
            <person name="Bloom T."/>
            <person name="Boguslavskiy L."/>
            <person name="Bonnet C."/>
            <person name="Boukhgalter B."/>
            <person name="Bourzgui I."/>
            <person name="Brown A."/>
            <person name="Cahill P."/>
            <person name="Channer S."/>
            <person name="Cheshatsang Y."/>
            <person name="Chuda L."/>
            <person name="Citroen M."/>
            <person name="Collymore A."/>
            <person name="Cooke P."/>
            <person name="Costello M."/>
            <person name="D'Aco K."/>
            <person name="Daza R."/>
            <person name="De Haan G."/>
            <person name="DeGray S."/>
            <person name="DeMaso C."/>
            <person name="Dhargay N."/>
            <person name="Dooley K."/>
            <person name="Dooley E."/>
            <person name="Doricent M."/>
            <person name="Dorje P."/>
            <person name="Dorjee K."/>
            <person name="Dupes A."/>
            <person name="Elong R."/>
            <person name="Falk J."/>
            <person name="Farina A."/>
            <person name="Faro S."/>
            <person name="Ferguson D."/>
            <person name="Fisher S."/>
            <person name="Foley C.D."/>
            <person name="Franke A."/>
            <person name="Friedrich D."/>
            <person name="Gadbois L."/>
            <person name="Gearin G."/>
            <person name="Gearin C.R."/>
            <person name="Giannoukos G."/>
            <person name="Goode T."/>
            <person name="Graham J."/>
            <person name="Grandbois E."/>
            <person name="Grewal S."/>
            <person name="Gyaltsen K."/>
            <person name="Hafez N."/>
            <person name="Hagos B."/>
            <person name="Hall J."/>
            <person name="Henson C."/>
            <person name="Hollinger A."/>
            <person name="Honan T."/>
            <person name="Huard M.D."/>
            <person name="Hughes L."/>
            <person name="Hurhula B."/>
            <person name="Husby M.E."/>
            <person name="Kamat A."/>
            <person name="Kanga B."/>
            <person name="Kashin S."/>
            <person name="Khazanovich D."/>
            <person name="Kisner P."/>
            <person name="Lance K."/>
            <person name="Lara M."/>
            <person name="Lee W."/>
            <person name="Lennon N."/>
            <person name="Letendre F."/>
            <person name="LeVine R."/>
            <person name="Lipovsky A."/>
            <person name="Liu X."/>
            <person name="Liu J."/>
            <person name="Liu S."/>
            <person name="Lokyitsang T."/>
            <person name="Lokyitsang Y."/>
            <person name="Lubonja R."/>
            <person name="Lui A."/>
            <person name="MacDonald P."/>
            <person name="Magnisalis V."/>
            <person name="Maru K."/>
            <person name="Matthews C."/>
            <person name="McCusker W."/>
            <person name="McDonough S."/>
            <person name="Mehta T."/>
            <person name="Meldrim J."/>
            <person name="Meneus L."/>
            <person name="Mihai O."/>
            <person name="Mihalev A."/>
            <person name="Mihova T."/>
            <person name="Mittelman R."/>
            <person name="Mlenga V."/>
            <person name="Montmayeur A."/>
            <person name="Mulrain L."/>
            <person name="Navidi A."/>
            <person name="Naylor J."/>
            <person name="Negash T."/>
            <person name="Nguyen T."/>
            <person name="Nguyen N."/>
            <person name="Nicol R."/>
            <person name="Norbu C."/>
            <person name="Norbu N."/>
            <person name="Novod N."/>
            <person name="O'Neill B."/>
            <person name="Osman S."/>
            <person name="Markiewicz E."/>
            <person name="Oyono O.L."/>
            <person name="Patti C."/>
            <person name="Phunkhang P."/>
            <person name="Pierre F."/>
            <person name="Priest M."/>
            <person name="Raghuraman S."/>
            <person name="Rege F."/>
            <person name="Reyes R."/>
            <person name="Rise C."/>
            <person name="Rogov P."/>
            <person name="Ross K."/>
            <person name="Ryan E."/>
            <person name="Settipalli S."/>
            <person name="Shea T."/>
            <person name="Sherpa N."/>
            <person name="Shi L."/>
            <person name="Shih D."/>
            <person name="Sparrow T."/>
            <person name="Spaulding J."/>
            <person name="Stalker J."/>
            <person name="Stange-Thomann N."/>
            <person name="Stavropoulos S."/>
            <person name="Stone C."/>
            <person name="Strader C."/>
            <person name="Tesfaye S."/>
            <person name="Thomson T."/>
            <person name="Thoulutsang Y."/>
            <person name="Thoulutsang D."/>
            <person name="Topham K."/>
            <person name="Topping I."/>
            <person name="Tsamla T."/>
            <person name="Vassiliev H."/>
            <person name="Vo A."/>
            <person name="Wangchuk T."/>
            <person name="Wangdi T."/>
            <person name="Weiand M."/>
            <person name="Wilkinson J."/>
            <person name="Wilson A."/>
            <person name="Yadav S."/>
            <person name="Young G."/>
            <person name="Yu Q."/>
            <person name="Zembek L."/>
            <person name="Zhong D."/>
            <person name="Zimmer A."/>
            <person name="Zwirko Z."/>
            <person name="Jaffe D.B."/>
            <person name="Alvarez P."/>
            <person name="Brockman W."/>
            <person name="Butler J."/>
            <person name="Chin C."/>
            <person name="Gnerre S."/>
            <person name="MacCallum I."/>
            <person name="Graves J.A."/>
            <person name="Ponting C.P."/>
            <person name="Breen M."/>
            <person name="Samollow P.B."/>
            <person name="Lander E.S."/>
            <person name="Lindblad-Toh K."/>
        </authorList>
    </citation>
    <scope>NUCLEOTIDE SEQUENCE [LARGE SCALE GENOMIC DNA]</scope>
</reference>
<dbReference type="SUPFAM" id="SSF57924">
    <property type="entry name" value="Inhibitor of apoptosis (IAP) repeat"/>
    <property type="match status" value="2"/>
</dbReference>
<proteinExistence type="inferred from homology"/>
<keyword evidence="7" id="KW-0646">Protease inhibitor</keyword>
<feature type="compositionally biased region" description="Basic and acidic residues" evidence="16">
    <location>
        <begin position="31"/>
        <end position="45"/>
    </location>
</feature>
<evidence type="ECO:0000256" key="8">
    <source>
        <dbReference type="ARBA" id="ARBA00022703"/>
    </source>
</evidence>
<evidence type="ECO:0000259" key="17">
    <source>
        <dbReference type="PROSITE" id="PS50089"/>
    </source>
</evidence>